<evidence type="ECO:0000313" key="2">
    <source>
        <dbReference type="Proteomes" id="UP001172102"/>
    </source>
</evidence>
<proteinExistence type="predicted"/>
<keyword evidence="2" id="KW-1185">Reference proteome</keyword>
<sequence>MHCIRGLGFFPSFLLSGKFATSPVESEPKDRERLGRPAMKLLPIGKAAEIRGRLHTYIHIHASEHRVCCWLRPSENPTLAVTCNTINALRWSMSLTRSLYHLDGKPKTSVPRPRMVHLSVRQTSTSLSIHG</sequence>
<comment type="caution">
    <text evidence="1">The sequence shown here is derived from an EMBL/GenBank/DDBJ whole genome shotgun (WGS) entry which is preliminary data.</text>
</comment>
<reference evidence="1" key="1">
    <citation type="submission" date="2023-06" db="EMBL/GenBank/DDBJ databases">
        <title>Genome-scale phylogeny and comparative genomics of the fungal order Sordariales.</title>
        <authorList>
            <consortium name="Lawrence Berkeley National Laboratory"/>
            <person name="Hensen N."/>
            <person name="Bonometti L."/>
            <person name="Westerberg I."/>
            <person name="Brannstrom I.O."/>
            <person name="Guillou S."/>
            <person name="Cros-Aarteil S."/>
            <person name="Calhoun S."/>
            <person name="Haridas S."/>
            <person name="Kuo A."/>
            <person name="Mondo S."/>
            <person name="Pangilinan J."/>
            <person name="Riley R."/>
            <person name="Labutti K."/>
            <person name="Andreopoulos B."/>
            <person name="Lipzen A."/>
            <person name="Chen C."/>
            <person name="Yanf M."/>
            <person name="Daum C."/>
            <person name="Ng V."/>
            <person name="Clum A."/>
            <person name="Steindorff A."/>
            <person name="Ohm R."/>
            <person name="Martin F."/>
            <person name="Silar P."/>
            <person name="Natvig D."/>
            <person name="Lalanne C."/>
            <person name="Gautier V."/>
            <person name="Ament-Velasquez S.L."/>
            <person name="Kruys A."/>
            <person name="Hutchinson M.I."/>
            <person name="Powell A.J."/>
            <person name="Barry K."/>
            <person name="Miller A.N."/>
            <person name="Grigoriev I.V."/>
            <person name="Debuchy R."/>
            <person name="Gladieux P."/>
            <person name="Thoren M.H."/>
            <person name="Johannesson H."/>
        </authorList>
    </citation>
    <scope>NUCLEOTIDE SEQUENCE</scope>
    <source>
        <strain evidence="1">SMH4607-1</strain>
    </source>
</reference>
<accession>A0AA40B9R3</accession>
<dbReference type="EMBL" id="JAUKUA010000001">
    <property type="protein sequence ID" value="KAK0730073.1"/>
    <property type="molecule type" value="Genomic_DNA"/>
</dbReference>
<organism evidence="1 2">
    <name type="scientific">Lasiosphaeris hirsuta</name>
    <dbReference type="NCBI Taxonomy" id="260670"/>
    <lineage>
        <taxon>Eukaryota</taxon>
        <taxon>Fungi</taxon>
        <taxon>Dikarya</taxon>
        <taxon>Ascomycota</taxon>
        <taxon>Pezizomycotina</taxon>
        <taxon>Sordariomycetes</taxon>
        <taxon>Sordariomycetidae</taxon>
        <taxon>Sordariales</taxon>
        <taxon>Lasiosphaeriaceae</taxon>
        <taxon>Lasiosphaeris</taxon>
    </lineage>
</organism>
<dbReference type="AlphaFoldDB" id="A0AA40B9R3"/>
<dbReference type="Proteomes" id="UP001172102">
    <property type="component" value="Unassembled WGS sequence"/>
</dbReference>
<name>A0AA40B9R3_9PEZI</name>
<gene>
    <name evidence="1" type="ORF">B0H67DRAFT_22953</name>
</gene>
<protein>
    <submittedName>
        <fullName evidence="1">Uncharacterized protein</fullName>
    </submittedName>
</protein>
<evidence type="ECO:0000313" key="1">
    <source>
        <dbReference type="EMBL" id="KAK0730073.1"/>
    </source>
</evidence>